<feature type="transmembrane region" description="Helical" evidence="7">
    <location>
        <begin position="12"/>
        <end position="35"/>
    </location>
</feature>
<dbReference type="InterPro" id="IPR035906">
    <property type="entry name" value="MetI-like_sf"/>
</dbReference>
<dbReference type="AlphaFoldDB" id="A0A941EXF2"/>
<gene>
    <name evidence="9" type="ORF">KDL01_37855</name>
</gene>
<dbReference type="CDD" id="cd06261">
    <property type="entry name" value="TM_PBP2"/>
    <property type="match status" value="1"/>
</dbReference>
<dbReference type="SUPFAM" id="SSF161098">
    <property type="entry name" value="MetI-like"/>
    <property type="match status" value="1"/>
</dbReference>
<keyword evidence="2 7" id="KW-0813">Transport</keyword>
<reference evidence="9" key="1">
    <citation type="submission" date="2021-04" db="EMBL/GenBank/DDBJ databases">
        <title>Genome based classification of Actinospica acidithermotolerans sp. nov., an actinobacterium isolated from an Indonesian hot spring.</title>
        <authorList>
            <person name="Kusuma A.B."/>
            <person name="Putra K.E."/>
            <person name="Nafisah S."/>
            <person name="Loh J."/>
            <person name="Nouioui I."/>
            <person name="Goodfellow M."/>
        </authorList>
    </citation>
    <scope>NUCLEOTIDE SEQUENCE</scope>
    <source>
        <strain evidence="9">CSCA 57</strain>
    </source>
</reference>
<evidence type="ECO:0000256" key="6">
    <source>
        <dbReference type="ARBA" id="ARBA00023136"/>
    </source>
</evidence>
<proteinExistence type="inferred from homology"/>
<keyword evidence="4 7" id="KW-0812">Transmembrane</keyword>
<feature type="domain" description="ABC transmembrane type-1" evidence="8">
    <location>
        <begin position="86"/>
        <end position="299"/>
    </location>
</feature>
<keyword evidence="6 7" id="KW-0472">Membrane</keyword>
<evidence type="ECO:0000256" key="4">
    <source>
        <dbReference type="ARBA" id="ARBA00022692"/>
    </source>
</evidence>
<dbReference type="GO" id="GO:0055085">
    <property type="term" value="P:transmembrane transport"/>
    <property type="evidence" value="ECO:0007669"/>
    <property type="project" value="InterPro"/>
</dbReference>
<accession>A0A941EXF2</accession>
<feature type="transmembrane region" description="Helical" evidence="7">
    <location>
        <begin position="179"/>
        <end position="199"/>
    </location>
</feature>
<evidence type="ECO:0000259" key="8">
    <source>
        <dbReference type="PROSITE" id="PS50928"/>
    </source>
</evidence>
<dbReference type="PROSITE" id="PS50928">
    <property type="entry name" value="ABC_TM1"/>
    <property type="match status" value="1"/>
</dbReference>
<dbReference type="PANTHER" id="PTHR43227:SF7">
    <property type="entry name" value="ARABINOOLIGOSACCHARIDES TRANSPORT SYSTEM PERMEASE PROTEIN ARAP"/>
    <property type="match status" value="1"/>
</dbReference>
<dbReference type="GO" id="GO:0005886">
    <property type="term" value="C:plasma membrane"/>
    <property type="evidence" value="ECO:0007669"/>
    <property type="project" value="UniProtKB-SubCell"/>
</dbReference>
<organism evidence="9 10">
    <name type="scientific">Actinospica durhamensis</name>
    <dbReference type="NCBI Taxonomy" id="1508375"/>
    <lineage>
        <taxon>Bacteria</taxon>
        <taxon>Bacillati</taxon>
        <taxon>Actinomycetota</taxon>
        <taxon>Actinomycetes</taxon>
        <taxon>Catenulisporales</taxon>
        <taxon>Actinospicaceae</taxon>
        <taxon>Actinospica</taxon>
    </lineage>
</organism>
<feature type="transmembrane region" description="Helical" evidence="7">
    <location>
        <begin position="123"/>
        <end position="144"/>
    </location>
</feature>
<dbReference type="SUPFAM" id="SSF160964">
    <property type="entry name" value="MalF N-terminal region-like"/>
    <property type="match status" value="1"/>
</dbReference>
<dbReference type="Proteomes" id="UP000675781">
    <property type="component" value="Unassembled WGS sequence"/>
</dbReference>
<dbReference type="PANTHER" id="PTHR43227">
    <property type="entry name" value="BLL4140 PROTEIN"/>
    <property type="match status" value="1"/>
</dbReference>
<protein>
    <submittedName>
        <fullName evidence="9">Sugar ABC transporter permease</fullName>
    </submittedName>
</protein>
<dbReference type="Pfam" id="PF00528">
    <property type="entry name" value="BPD_transp_1"/>
    <property type="match status" value="1"/>
</dbReference>
<evidence type="ECO:0000256" key="7">
    <source>
        <dbReference type="RuleBase" id="RU363032"/>
    </source>
</evidence>
<dbReference type="InterPro" id="IPR000515">
    <property type="entry name" value="MetI-like"/>
</dbReference>
<comment type="caution">
    <text evidence="9">The sequence shown here is derived from an EMBL/GenBank/DDBJ whole genome shotgun (WGS) entry which is preliminary data.</text>
</comment>
<evidence type="ECO:0000313" key="9">
    <source>
        <dbReference type="EMBL" id="MBR7839093.1"/>
    </source>
</evidence>
<dbReference type="EMBL" id="JAGSOG010000376">
    <property type="protein sequence ID" value="MBR7839093.1"/>
    <property type="molecule type" value="Genomic_DNA"/>
</dbReference>
<dbReference type="Gene3D" id="1.10.3720.10">
    <property type="entry name" value="MetI-like"/>
    <property type="match status" value="1"/>
</dbReference>
<comment type="similarity">
    <text evidence="7">Belongs to the binding-protein-dependent transport system permease family.</text>
</comment>
<name>A0A941EXF2_9ACTN</name>
<comment type="subcellular location">
    <subcellularLocation>
        <location evidence="1 7">Cell membrane</location>
        <topology evidence="1 7">Multi-pass membrane protein</topology>
    </subcellularLocation>
</comment>
<keyword evidence="10" id="KW-1185">Reference proteome</keyword>
<dbReference type="RefSeq" id="WP_212533535.1">
    <property type="nucleotide sequence ID" value="NZ_JAGSOG010000376.1"/>
</dbReference>
<keyword evidence="5 7" id="KW-1133">Transmembrane helix</keyword>
<feature type="transmembrane region" description="Helical" evidence="7">
    <location>
        <begin position="90"/>
        <end position="111"/>
    </location>
</feature>
<evidence type="ECO:0000256" key="2">
    <source>
        <dbReference type="ARBA" id="ARBA00022448"/>
    </source>
</evidence>
<sequence length="311" mass="34089">MISRLRHSFDRHWYAWAMALPVTLVLLVLVGYPLAMGVYYSFTNINDLNMGRTIGANHIPSSYHGVGLHNYWYVLSGGDGQFYSTLEWTLVWTLGCVVPTVGLGLGLAQLLNRRMRGRGVYRVLLILPWAVPSFVAAFSWRLILNSPDGLLDWVLVHLGLPAVNWLGDATSAKISVIMVNVWIGVPFMMVAFLGGLQAIPGELLEAAEVDGARPWQRFAHVTLPGLRPVAATVTLLGIIWTFNQFAIIYLVTGGGPGGSTDILITQAYNNAFSQTRDYAGASTYGVIILSMLLLFATFYRRAIGRGQEAAA</sequence>
<evidence type="ECO:0000313" key="10">
    <source>
        <dbReference type="Proteomes" id="UP000675781"/>
    </source>
</evidence>
<evidence type="ECO:0000256" key="5">
    <source>
        <dbReference type="ARBA" id="ARBA00022989"/>
    </source>
</evidence>
<dbReference type="InterPro" id="IPR050809">
    <property type="entry name" value="UgpAE/MalFG_permease"/>
</dbReference>
<evidence type="ECO:0000256" key="3">
    <source>
        <dbReference type="ARBA" id="ARBA00022475"/>
    </source>
</evidence>
<evidence type="ECO:0000256" key="1">
    <source>
        <dbReference type="ARBA" id="ARBA00004651"/>
    </source>
</evidence>
<feature type="transmembrane region" description="Helical" evidence="7">
    <location>
        <begin position="278"/>
        <end position="299"/>
    </location>
</feature>
<keyword evidence="3" id="KW-1003">Cell membrane</keyword>